<reference evidence="11" key="2">
    <citation type="submission" date="2022-10" db="EMBL/GenBank/DDBJ databases">
        <authorList>
            <person name="Aronson H.S."/>
        </authorList>
    </citation>
    <scope>NUCLEOTIDE SEQUENCE</scope>
    <source>
        <strain evidence="11">RS19-109</strain>
    </source>
</reference>
<keyword evidence="11" id="KW-0012">Acyltransferase</keyword>
<dbReference type="GO" id="GO:0005886">
    <property type="term" value="C:plasma membrane"/>
    <property type="evidence" value="ECO:0007669"/>
    <property type="project" value="UniProtKB-SubCell"/>
</dbReference>
<feature type="transmembrane region" description="Helical" evidence="10">
    <location>
        <begin position="6"/>
        <end position="29"/>
    </location>
</feature>
<dbReference type="Proteomes" id="UP001154240">
    <property type="component" value="Unassembled WGS sequence"/>
</dbReference>
<evidence type="ECO:0000313" key="11">
    <source>
        <dbReference type="EMBL" id="MDG4475828.1"/>
    </source>
</evidence>
<organism evidence="11 12">
    <name type="scientific">Thiovibrio frasassiensis</name>
    <dbReference type="NCBI Taxonomy" id="2984131"/>
    <lineage>
        <taxon>Bacteria</taxon>
        <taxon>Pseudomonadati</taxon>
        <taxon>Thermodesulfobacteriota</taxon>
        <taxon>Desulfobulbia</taxon>
        <taxon>Desulfobulbales</taxon>
        <taxon>Thiovibrionaceae</taxon>
        <taxon>Thiovibrio</taxon>
    </lineage>
</organism>
<evidence type="ECO:0000256" key="5">
    <source>
        <dbReference type="ARBA" id="ARBA00022989"/>
    </source>
</evidence>
<feature type="transmembrane region" description="Helical" evidence="10">
    <location>
        <begin position="80"/>
        <end position="99"/>
    </location>
</feature>
<feature type="transmembrane region" description="Helical" evidence="10">
    <location>
        <begin position="111"/>
        <end position="135"/>
    </location>
</feature>
<dbReference type="GO" id="GO:0043772">
    <property type="term" value="F:acyl-phosphate glycerol-3-phosphate acyltransferase activity"/>
    <property type="evidence" value="ECO:0007669"/>
    <property type="project" value="UniProtKB-UniRule"/>
</dbReference>
<sequence length="204" mass="21578">MEYLLVIGSYLIGSIPFGLVLGKVAGVDVRAAGSGNIGATNVARLVGKKVGALTLVCDALKGILPMLVAGWLLADGSGRELWVPLCGGAAFLGHLYPLYLKFKGGKGVATALGIFLYLTPVAALIDLLIFVGVVYNWGYVSLGSLTAALLMPGLVWLLTGSLSNSLLAFGIGVLIWVKHRENIERLMKHEEKSWRKKDGDSGNP</sequence>
<comment type="subcellular location">
    <subcellularLocation>
        <location evidence="10">Cell membrane</location>
        <topology evidence="10">Multi-pass membrane protein</topology>
    </subcellularLocation>
</comment>
<accession>A0A9X4MHV1</accession>
<keyword evidence="1 10" id="KW-1003">Cell membrane</keyword>
<evidence type="ECO:0000256" key="1">
    <source>
        <dbReference type="ARBA" id="ARBA00022475"/>
    </source>
</evidence>
<dbReference type="AlphaFoldDB" id="A0A9X4MHV1"/>
<protein>
    <recommendedName>
        <fullName evidence="10">Glycerol-3-phosphate acyltransferase</fullName>
    </recommendedName>
    <alternativeName>
        <fullName evidence="10">Acyl-PO4 G3P acyltransferase</fullName>
    </alternativeName>
    <alternativeName>
        <fullName evidence="10">Acyl-phosphate--glycerol-3-phosphate acyltransferase</fullName>
    </alternativeName>
    <alternativeName>
        <fullName evidence="10">G3P acyltransferase</fullName>
        <shortName evidence="10">GPAT</shortName>
        <ecNumber evidence="10">2.3.1.275</ecNumber>
    </alternativeName>
    <alternativeName>
        <fullName evidence="10">Lysophosphatidic acid synthase</fullName>
        <shortName evidence="10">LPA synthase</shortName>
    </alternativeName>
</protein>
<keyword evidence="4 10" id="KW-0812">Transmembrane</keyword>
<dbReference type="PANTHER" id="PTHR30309:SF0">
    <property type="entry name" value="GLYCEROL-3-PHOSPHATE ACYLTRANSFERASE-RELATED"/>
    <property type="match status" value="1"/>
</dbReference>
<comment type="catalytic activity">
    <reaction evidence="10">
        <text>an acyl phosphate + sn-glycerol 3-phosphate = a 1-acyl-sn-glycero-3-phosphate + phosphate</text>
        <dbReference type="Rhea" id="RHEA:34075"/>
        <dbReference type="ChEBI" id="CHEBI:43474"/>
        <dbReference type="ChEBI" id="CHEBI:57597"/>
        <dbReference type="ChEBI" id="CHEBI:57970"/>
        <dbReference type="ChEBI" id="CHEBI:59918"/>
        <dbReference type="EC" id="2.3.1.275"/>
    </reaction>
</comment>
<dbReference type="SMART" id="SM01207">
    <property type="entry name" value="G3P_acyltransf"/>
    <property type="match status" value="1"/>
</dbReference>
<feature type="transmembrane region" description="Helical" evidence="10">
    <location>
        <begin position="50"/>
        <end position="74"/>
    </location>
</feature>
<dbReference type="EMBL" id="JAPHEH010000001">
    <property type="protein sequence ID" value="MDG4475828.1"/>
    <property type="molecule type" value="Genomic_DNA"/>
</dbReference>
<keyword evidence="9 10" id="KW-1208">Phospholipid metabolism</keyword>
<evidence type="ECO:0000256" key="4">
    <source>
        <dbReference type="ARBA" id="ARBA00022692"/>
    </source>
</evidence>
<keyword evidence="6 10" id="KW-0443">Lipid metabolism</keyword>
<evidence type="ECO:0000256" key="8">
    <source>
        <dbReference type="ARBA" id="ARBA00023209"/>
    </source>
</evidence>
<keyword evidence="2 10" id="KW-0444">Lipid biosynthesis</keyword>
<reference evidence="11" key="1">
    <citation type="journal article" date="2022" name="bioRxiv">
        <title>Thiovibrio frasassiensisgen. nov., sp. nov., an autotrophic, elemental sulfur disproportionating bacterium isolated from sulfidic karst sediment, and proposal of Thiovibrionaceae fam. nov.</title>
        <authorList>
            <person name="Aronson H."/>
            <person name="Thomas C."/>
            <person name="Bhattacharyya M."/>
            <person name="Eckstein S."/>
            <person name="Jensen S."/>
            <person name="Barco R."/>
            <person name="Macalady J."/>
            <person name="Amend J."/>
        </authorList>
    </citation>
    <scope>NUCLEOTIDE SEQUENCE</scope>
    <source>
        <strain evidence="11">RS19-109</strain>
    </source>
</reference>
<comment type="similarity">
    <text evidence="10">Belongs to the PlsY family.</text>
</comment>
<keyword evidence="3 10" id="KW-0808">Transferase</keyword>
<evidence type="ECO:0000256" key="2">
    <source>
        <dbReference type="ARBA" id="ARBA00022516"/>
    </source>
</evidence>
<proteinExistence type="inferred from homology"/>
<dbReference type="Pfam" id="PF02660">
    <property type="entry name" value="G3P_acyltransf"/>
    <property type="match status" value="1"/>
</dbReference>
<dbReference type="RefSeq" id="WP_307632802.1">
    <property type="nucleotide sequence ID" value="NZ_JAPHEH010000001.1"/>
</dbReference>
<feature type="transmembrane region" description="Helical" evidence="10">
    <location>
        <begin position="155"/>
        <end position="177"/>
    </location>
</feature>
<evidence type="ECO:0000256" key="7">
    <source>
        <dbReference type="ARBA" id="ARBA00023136"/>
    </source>
</evidence>
<keyword evidence="12" id="KW-1185">Reference proteome</keyword>
<evidence type="ECO:0000256" key="9">
    <source>
        <dbReference type="ARBA" id="ARBA00023264"/>
    </source>
</evidence>
<evidence type="ECO:0000256" key="6">
    <source>
        <dbReference type="ARBA" id="ARBA00023098"/>
    </source>
</evidence>
<gene>
    <name evidence="10 11" type="primary">plsY</name>
    <name evidence="11" type="ORF">OLX77_06610</name>
</gene>
<comment type="function">
    <text evidence="10">Catalyzes the transfer of an acyl group from acyl-phosphate (acyl-PO(4)) to glycerol-3-phosphate (G3P) to form lysophosphatidic acid (LPA). This enzyme utilizes acyl-phosphate as fatty acyl donor, but not acyl-CoA or acyl-ACP.</text>
</comment>
<evidence type="ECO:0000313" key="12">
    <source>
        <dbReference type="Proteomes" id="UP001154240"/>
    </source>
</evidence>
<comment type="pathway">
    <text evidence="10">Lipid metabolism; phospholipid metabolism.</text>
</comment>
<evidence type="ECO:0000256" key="3">
    <source>
        <dbReference type="ARBA" id="ARBA00022679"/>
    </source>
</evidence>
<comment type="subunit">
    <text evidence="10">Probably interacts with PlsX.</text>
</comment>
<name>A0A9X4MHV1_9BACT</name>
<dbReference type="GO" id="GO:0008654">
    <property type="term" value="P:phospholipid biosynthetic process"/>
    <property type="evidence" value="ECO:0007669"/>
    <property type="project" value="UniProtKB-UniRule"/>
</dbReference>
<keyword evidence="8 10" id="KW-0594">Phospholipid biosynthesis</keyword>
<keyword evidence="7 10" id="KW-0472">Membrane</keyword>
<dbReference type="EC" id="2.3.1.275" evidence="10"/>
<dbReference type="NCBIfam" id="TIGR00023">
    <property type="entry name" value="glycerol-3-phosphate 1-O-acyltransferase PlsY"/>
    <property type="match status" value="1"/>
</dbReference>
<comment type="caution">
    <text evidence="11">The sequence shown here is derived from an EMBL/GenBank/DDBJ whole genome shotgun (WGS) entry which is preliminary data.</text>
</comment>
<evidence type="ECO:0000256" key="10">
    <source>
        <dbReference type="HAMAP-Rule" id="MF_01043"/>
    </source>
</evidence>
<dbReference type="HAMAP" id="MF_01043">
    <property type="entry name" value="PlsY"/>
    <property type="match status" value="1"/>
</dbReference>
<keyword evidence="5 10" id="KW-1133">Transmembrane helix</keyword>
<dbReference type="PANTHER" id="PTHR30309">
    <property type="entry name" value="INNER MEMBRANE PROTEIN YGIH"/>
    <property type="match status" value="1"/>
</dbReference>
<dbReference type="InterPro" id="IPR003811">
    <property type="entry name" value="G3P_acylTferase_PlsY"/>
</dbReference>